<feature type="domain" description="HNH nuclease" evidence="1">
    <location>
        <begin position="11"/>
        <end position="61"/>
    </location>
</feature>
<dbReference type="PANTHER" id="PTHR41287">
    <property type="match status" value="1"/>
</dbReference>
<gene>
    <name evidence="3" type="ORF">UFOVP1653_11</name>
    <name evidence="2" type="ORF">UFOVP866_11</name>
</gene>
<sequence>MAAHNGNPTYLANRKRLLADNPTCHWCGQREATAADHLIEPGRGGSHNLENLVPSCKPCNSRRGQAYGVQKLREQSANPIPVSKTETVFFKNLNKPPQDFKPIYSKNWPELAVTGHDLPRLETNVTNGSKSFETDIGDFAKQVLGVELMPWQLRILGGLTSQNDNGDYLHRVGLVSVARQNGKTVAIASLVGWWLTTQGKARGQAQTVITVAHKLDLATALYTYLAPILEVKFGASVSWSYGRMVLKMPDGSVWFPRAATPAAGHGYSVDLIIADEVWDISEAAIDEGLLPSQRARKNPLFVMMSTAGTQDSKAMLRWREQGLRAIDSGEQTKLYFAEYSPPPNSDLMTPTAWAYANPALGHTLEMDVIQAESEAPNRNAFLRASVNTWTATQHGWLEPGVFEALKSDDPIPPGGILAIEVDNEGALYVGVRAVQVGLKTAVTVAFVAGTLAETWRLVENEIAAGPTLRLAITPGLEIHLPPNMERRKTIVGYRELLKWTAPVKNMITENRIYHHGENQLIEHVERAVLIKHQGSVALSSTRSPGPITLARCMVWAAALASRPQLVGKPLVVNLSR</sequence>
<dbReference type="GO" id="GO:0003676">
    <property type="term" value="F:nucleic acid binding"/>
    <property type="evidence" value="ECO:0007669"/>
    <property type="project" value="InterPro"/>
</dbReference>
<dbReference type="InterPro" id="IPR005021">
    <property type="entry name" value="Terminase_largesu-like"/>
</dbReference>
<dbReference type="CDD" id="cd00085">
    <property type="entry name" value="HNHc"/>
    <property type="match status" value="1"/>
</dbReference>
<evidence type="ECO:0000313" key="2">
    <source>
        <dbReference type="EMBL" id="CAB4167182.1"/>
    </source>
</evidence>
<dbReference type="GO" id="GO:0008270">
    <property type="term" value="F:zinc ion binding"/>
    <property type="evidence" value="ECO:0007669"/>
    <property type="project" value="InterPro"/>
</dbReference>
<dbReference type="EMBL" id="LR796799">
    <property type="protein sequence ID" value="CAB4167182.1"/>
    <property type="molecule type" value="Genomic_DNA"/>
</dbReference>
<proteinExistence type="predicted"/>
<evidence type="ECO:0000313" key="3">
    <source>
        <dbReference type="EMBL" id="CAB4222050.1"/>
    </source>
</evidence>
<dbReference type="Gene3D" id="3.40.50.300">
    <property type="entry name" value="P-loop containing nucleotide triphosphate hydrolases"/>
    <property type="match status" value="1"/>
</dbReference>
<dbReference type="InterPro" id="IPR003615">
    <property type="entry name" value="HNH_nuc"/>
</dbReference>
<dbReference type="InterPro" id="IPR027417">
    <property type="entry name" value="P-loop_NTPase"/>
</dbReference>
<organism evidence="2">
    <name type="scientific">uncultured Caudovirales phage</name>
    <dbReference type="NCBI Taxonomy" id="2100421"/>
    <lineage>
        <taxon>Viruses</taxon>
        <taxon>Duplodnaviria</taxon>
        <taxon>Heunggongvirae</taxon>
        <taxon>Uroviricota</taxon>
        <taxon>Caudoviricetes</taxon>
        <taxon>Peduoviridae</taxon>
        <taxon>Maltschvirus</taxon>
        <taxon>Maltschvirus maltsch</taxon>
    </lineage>
</organism>
<reference evidence="2" key="1">
    <citation type="submission" date="2020-04" db="EMBL/GenBank/DDBJ databases">
        <authorList>
            <person name="Chiriac C."/>
            <person name="Salcher M."/>
            <person name="Ghai R."/>
            <person name="Kavagutti S V."/>
        </authorList>
    </citation>
    <scope>NUCLEOTIDE SEQUENCE</scope>
</reference>
<dbReference type="GO" id="GO:0004519">
    <property type="term" value="F:endonuclease activity"/>
    <property type="evidence" value="ECO:0007669"/>
    <property type="project" value="InterPro"/>
</dbReference>
<protein>
    <submittedName>
        <fullName evidence="2">HNHc domain containing protein</fullName>
    </submittedName>
</protein>
<evidence type="ECO:0000259" key="1">
    <source>
        <dbReference type="SMART" id="SM00507"/>
    </source>
</evidence>
<accession>A0A6J5P7Y8</accession>
<dbReference type="PANTHER" id="PTHR41287:SF1">
    <property type="entry name" value="PROTEIN YMFN"/>
    <property type="match status" value="1"/>
</dbReference>
<dbReference type="InterPro" id="IPR002711">
    <property type="entry name" value="HNH"/>
</dbReference>
<dbReference type="SMART" id="SM00507">
    <property type="entry name" value="HNHc"/>
    <property type="match status" value="1"/>
</dbReference>
<name>A0A6J5P7Y8_9CAUD</name>
<dbReference type="Pfam" id="PF01844">
    <property type="entry name" value="HNH"/>
    <property type="match status" value="1"/>
</dbReference>
<dbReference type="Gene3D" id="1.10.30.50">
    <property type="match status" value="1"/>
</dbReference>
<dbReference type="EMBL" id="LR797509">
    <property type="protein sequence ID" value="CAB4222050.1"/>
    <property type="molecule type" value="Genomic_DNA"/>
</dbReference>